<dbReference type="PANTHER" id="PTHR42718">
    <property type="entry name" value="MAJOR FACILITATOR SUPERFAMILY MULTIDRUG TRANSPORTER MFSC"/>
    <property type="match status" value="1"/>
</dbReference>
<proteinExistence type="predicted"/>
<dbReference type="GO" id="GO:0005886">
    <property type="term" value="C:plasma membrane"/>
    <property type="evidence" value="ECO:0007669"/>
    <property type="project" value="UniProtKB-SubCell"/>
</dbReference>
<protein>
    <submittedName>
        <fullName evidence="9">Actinorhodin transporter</fullName>
    </submittedName>
</protein>
<organism evidence="9 10">
    <name type="scientific">Streptomyces albiflavescens</name>
    <dbReference type="NCBI Taxonomy" id="1623582"/>
    <lineage>
        <taxon>Bacteria</taxon>
        <taxon>Bacillati</taxon>
        <taxon>Actinomycetota</taxon>
        <taxon>Actinomycetes</taxon>
        <taxon>Kitasatosporales</taxon>
        <taxon>Streptomycetaceae</taxon>
        <taxon>Streptomyces</taxon>
    </lineage>
</organism>
<feature type="transmembrane region" description="Helical" evidence="7">
    <location>
        <begin position="392"/>
        <end position="414"/>
    </location>
</feature>
<feature type="transmembrane region" description="Helical" evidence="7">
    <location>
        <begin position="190"/>
        <end position="210"/>
    </location>
</feature>
<feature type="transmembrane region" description="Helical" evidence="7">
    <location>
        <begin position="97"/>
        <end position="116"/>
    </location>
</feature>
<evidence type="ECO:0000256" key="1">
    <source>
        <dbReference type="ARBA" id="ARBA00004651"/>
    </source>
</evidence>
<feature type="domain" description="Major facilitator superfamily (MFS) profile" evidence="8">
    <location>
        <begin position="31"/>
        <end position="478"/>
    </location>
</feature>
<evidence type="ECO:0000256" key="4">
    <source>
        <dbReference type="ARBA" id="ARBA00023136"/>
    </source>
</evidence>
<evidence type="ECO:0000313" key="9">
    <source>
        <dbReference type="EMBL" id="GGN92824.1"/>
    </source>
</evidence>
<evidence type="ECO:0000256" key="3">
    <source>
        <dbReference type="ARBA" id="ARBA00022989"/>
    </source>
</evidence>
<evidence type="ECO:0000259" key="8">
    <source>
        <dbReference type="PROSITE" id="PS50850"/>
    </source>
</evidence>
<dbReference type="CDD" id="cd17321">
    <property type="entry name" value="MFS_MMR_MDR_like"/>
    <property type="match status" value="1"/>
</dbReference>
<dbReference type="InterPro" id="IPR020846">
    <property type="entry name" value="MFS_dom"/>
</dbReference>
<feature type="region of interest" description="Disordered" evidence="6">
    <location>
        <begin position="1"/>
        <end position="21"/>
    </location>
</feature>
<dbReference type="PANTHER" id="PTHR42718:SF39">
    <property type="entry name" value="ACTINORHODIN TRANSPORTER-RELATED"/>
    <property type="match status" value="1"/>
</dbReference>
<feature type="transmembrane region" description="Helical" evidence="7">
    <location>
        <begin position="155"/>
        <end position="178"/>
    </location>
</feature>
<keyword evidence="3 7" id="KW-1133">Transmembrane helix</keyword>
<feature type="transmembrane region" description="Helical" evidence="7">
    <location>
        <begin position="426"/>
        <end position="449"/>
    </location>
</feature>
<evidence type="ECO:0000256" key="2">
    <source>
        <dbReference type="ARBA" id="ARBA00022692"/>
    </source>
</evidence>
<feature type="transmembrane region" description="Helical" evidence="7">
    <location>
        <begin position="222"/>
        <end position="241"/>
    </location>
</feature>
<feature type="transmembrane region" description="Helical" evidence="7">
    <location>
        <begin position="326"/>
        <end position="346"/>
    </location>
</feature>
<keyword evidence="10" id="KW-1185">Reference proteome</keyword>
<dbReference type="GO" id="GO:0022857">
    <property type="term" value="F:transmembrane transporter activity"/>
    <property type="evidence" value="ECO:0007669"/>
    <property type="project" value="InterPro"/>
</dbReference>
<name>A0A917YH35_9ACTN</name>
<dbReference type="SUPFAM" id="SSF103473">
    <property type="entry name" value="MFS general substrate transporter"/>
    <property type="match status" value="1"/>
</dbReference>
<sequence length="582" mass="60397">MESIDTGVKAAAPPGTSPGPGSVANPARWVILAVTLSAIFMQMLDTTITMVALPSLQSDLGSTFAEIQLVVAVYSLAFACVLVTGGRLGDIYGRRKIFLIGMLGFTLASALCGAAPSSTFLIASRVLQGMCSGLMFPQVLSIIQVTFSAKERPKALAMYGASVGLGTVLGPVLGGWLIQLNIMDTDWRAIFYVNLPVGLIALLLGLAKIPESSGGGARRLDVTGAVILSAGLFSLILPLVIGREHDWPGWSLVLLVLSPLVLAEFFVYENKLSKLADRSPLVPSGLFKERSFTVGLVISVVFFAGIPSFFMVFFMSLQIGFGYTPISAGLVSLGFAALIAVGSARSAAVVKRLGTKTLAVGTGLLLVGMSGVIGTLHWAGSDLHGYQLIPSLMIAGLGGGFFLAPCTGIILAGIRSREAGSASGMLATVQQVGIAIGIAVAGILFYGLLGSNADGASRTALPELRSDLAAAGLSEAQQAQVTAGFQTCFHDKMNQKDLTATPASCAAIEKQMANAPVPAETKAKVQAAVLGKAVPEARKSNFGDSFEQVVFWQIGCFGLSCLLVLALPKIRPEDVQDVPGGA</sequence>
<dbReference type="InterPro" id="IPR036259">
    <property type="entry name" value="MFS_trans_sf"/>
</dbReference>
<dbReference type="RefSeq" id="WP_189192038.1">
    <property type="nucleotide sequence ID" value="NZ_BMMM01000027.1"/>
</dbReference>
<evidence type="ECO:0000313" key="10">
    <source>
        <dbReference type="Proteomes" id="UP000600365"/>
    </source>
</evidence>
<reference evidence="9 10" key="1">
    <citation type="journal article" date="2014" name="Int. J. Syst. Evol. Microbiol.">
        <title>Complete genome sequence of Corynebacterium casei LMG S-19264T (=DSM 44701T), isolated from a smear-ripened cheese.</title>
        <authorList>
            <consortium name="US DOE Joint Genome Institute (JGI-PGF)"/>
            <person name="Walter F."/>
            <person name="Albersmeier A."/>
            <person name="Kalinowski J."/>
            <person name="Ruckert C."/>
        </authorList>
    </citation>
    <scope>NUCLEOTIDE SEQUENCE [LARGE SCALE GENOMIC DNA]</scope>
    <source>
        <strain evidence="9 10">CGMCC 4.7111</strain>
    </source>
</reference>
<dbReference type="PRINTS" id="PR01035">
    <property type="entry name" value="TCRTETA"/>
</dbReference>
<feature type="transmembrane region" description="Helical" evidence="7">
    <location>
        <begin position="29"/>
        <end position="53"/>
    </location>
</feature>
<feature type="transmembrane region" description="Helical" evidence="7">
    <location>
        <begin position="358"/>
        <end position="380"/>
    </location>
</feature>
<dbReference type="PROSITE" id="PS50850">
    <property type="entry name" value="MFS"/>
    <property type="match status" value="1"/>
</dbReference>
<comment type="subcellular location">
    <subcellularLocation>
        <location evidence="1">Cell membrane</location>
        <topology evidence="1">Multi-pass membrane protein</topology>
    </subcellularLocation>
</comment>
<dbReference type="InterPro" id="IPR011701">
    <property type="entry name" value="MFS"/>
</dbReference>
<evidence type="ECO:0000256" key="5">
    <source>
        <dbReference type="ARBA" id="ARBA00023251"/>
    </source>
</evidence>
<dbReference type="EMBL" id="BMMM01000027">
    <property type="protein sequence ID" value="GGN92824.1"/>
    <property type="molecule type" value="Genomic_DNA"/>
</dbReference>
<evidence type="ECO:0000256" key="6">
    <source>
        <dbReference type="SAM" id="MobiDB-lite"/>
    </source>
</evidence>
<dbReference type="InterPro" id="IPR001958">
    <property type="entry name" value="Tet-R_TetA/multi-R_MdtG-like"/>
</dbReference>
<dbReference type="Gene3D" id="1.20.1250.20">
    <property type="entry name" value="MFS general substrate transporter like domains"/>
    <property type="match status" value="2"/>
</dbReference>
<evidence type="ECO:0000256" key="7">
    <source>
        <dbReference type="SAM" id="Phobius"/>
    </source>
</evidence>
<dbReference type="Proteomes" id="UP000600365">
    <property type="component" value="Unassembled WGS sequence"/>
</dbReference>
<keyword evidence="5" id="KW-0046">Antibiotic resistance</keyword>
<gene>
    <name evidence="9" type="primary">actII-2</name>
    <name evidence="9" type="ORF">GCM10011579_091090</name>
</gene>
<feature type="transmembrane region" description="Helical" evidence="7">
    <location>
        <begin position="549"/>
        <end position="567"/>
    </location>
</feature>
<dbReference type="Pfam" id="PF07690">
    <property type="entry name" value="MFS_1"/>
    <property type="match status" value="1"/>
</dbReference>
<keyword evidence="4 7" id="KW-0472">Membrane</keyword>
<accession>A0A917YH35</accession>
<feature type="transmembrane region" description="Helical" evidence="7">
    <location>
        <begin position="65"/>
        <end position="85"/>
    </location>
</feature>
<keyword evidence="2 7" id="KW-0812">Transmembrane</keyword>
<feature type="compositionally biased region" description="Low complexity" evidence="6">
    <location>
        <begin position="10"/>
        <end position="21"/>
    </location>
</feature>
<dbReference type="GO" id="GO:0046677">
    <property type="term" value="P:response to antibiotic"/>
    <property type="evidence" value="ECO:0007669"/>
    <property type="project" value="UniProtKB-KW"/>
</dbReference>
<feature type="transmembrane region" description="Helical" evidence="7">
    <location>
        <begin position="292"/>
        <end position="314"/>
    </location>
</feature>
<dbReference type="AlphaFoldDB" id="A0A917YH35"/>
<comment type="caution">
    <text evidence="9">The sequence shown here is derived from an EMBL/GenBank/DDBJ whole genome shotgun (WGS) entry which is preliminary data.</text>
</comment>
<feature type="transmembrane region" description="Helical" evidence="7">
    <location>
        <begin position="247"/>
        <end position="268"/>
    </location>
</feature>